<evidence type="ECO:0000313" key="5">
    <source>
        <dbReference type="Proteomes" id="UP000288859"/>
    </source>
</evidence>
<dbReference type="OrthoDB" id="1933379at2759"/>
<dbReference type="InterPro" id="IPR004165">
    <property type="entry name" value="CoA_trans_fam_I"/>
</dbReference>
<proteinExistence type="predicted"/>
<dbReference type="InterPro" id="IPR037171">
    <property type="entry name" value="NagB/RpiA_transferase-like"/>
</dbReference>
<feature type="domain" description="TauD/TfdA-like" evidence="3">
    <location>
        <begin position="14"/>
        <end position="318"/>
    </location>
</feature>
<dbReference type="VEuPathDB" id="FungiDB:PV10_07721"/>
<dbReference type="GO" id="GO:0008410">
    <property type="term" value="F:CoA-transferase activity"/>
    <property type="evidence" value="ECO:0007669"/>
    <property type="project" value="InterPro"/>
</dbReference>
<keyword evidence="2" id="KW-0560">Oxidoreductase</keyword>
<organism evidence="4 5">
    <name type="scientific">Exophiala mesophila</name>
    <name type="common">Black yeast-like fungus</name>
    <dbReference type="NCBI Taxonomy" id="212818"/>
    <lineage>
        <taxon>Eukaryota</taxon>
        <taxon>Fungi</taxon>
        <taxon>Dikarya</taxon>
        <taxon>Ascomycota</taxon>
        <taxon>Pezizomycotina</taxon>
        <taxon>Eurotiomycetes</taxon>
        <taxon>Chaetothyriomycetidae</taxon>
        <taxon>Chaetothyriales</taxon>
        <taxon>Herpotrichiellaceae</taxon>
        <taxon>Exophiala</taxon>
    </lineage>
</organism>
<dbReference type="Gene3D" id="3.40.1080.10">
    <property type="entry name" value="Glutaconate Coenzyme A-transferase"/>
    <property type="match status" value="2"/>
</dbReference>
<gene>
    <name evidence="4" type="ORF">B0A52_01869</name>
</gene>
<dbReference type="InterPro" id="IPR012792">
    <property type="entry name" value="3-oxoacid_CoA-transf_A"/>
</dbReference>
<evidence type="ECO:0000256" key="2">
    <source>
        <dbReference type="ARBA" id="ARBA00023002"/>
    </source>
</evidence>
<dbReference type="Pfam" id="PF01144">
    <property type="entry name" value="CoA_trans"/>
    <property type="match status" value="2"/>
</dbReference>
<dbReference type="VEuPathDB" id="FungiDB:PV10_07720"/>
<evidence type="ECO:0000256" key="1">
    <source>
        <dbReference type="ARBA" id="ARBA00022679"/>
    </source>
</evidence>
<dbReference type="AlphaFoldDB" id="A0A438NE88"/>
<keyword evidence="1" id="KW-0808">Transferase</keyword>
<dbReference type="PANTHER" id="PTHR13707">
    <property type="entry name" value="KETOACID-COENZYME A TRANSFERASE"/>
    <property type="match status" value="1"/>
</dbReference>
<dbReference type="Pfam" id="PF02668">
    <property type="entry name" value="TauD"/>
    <property type="match status" value="1"/>
</dbReference>
<reference evidence="4 5" key="1">
    <citation type="submission" date="2017-03" db="EMBL/GenBank/DDBJ databases">
        <title>Genomes of endolithic fungi from Antarctica.</title>
        <authorList>
            <person name="Coleine C."/>
            <person name="Masonjones S."/>
            <person name="Stajich J.E."/>
        </authorList>
    </citation>
    <scope>NUCLEOTIDE SEQUENCE [LARGE SCALE GENOMIC DNA]</scope>
    <source>
        <strain evidence="4 5">CCFEE 6314</strain>
    </source>
</reference>
<evidence type="ECO:0000259" key="3">
    <source>
        <dbReference type="Pfam" id="PF02668"/>
    </source>
</evidence>
<dbReference type="Proteomes" id="UP000288859">
    <property type="component" value="Unassembled WGS sequence"/>
</dbReference>
<protein>
    <recommendedName>
        <fullName evidence="3">TauD/TfdA-like domain-containing protein</fullName>
    </recommendedName>
</protein>
<dbReference type="SUPFAM" id="SSF51197">
    <property type="entry name" value="Clavaminate synthase-like"/>
    <property type="match status" value="1"/>
</dbReference>
<dbReference type="SMART" id="SM00882">
    <property type="entry name" value="CoA_trans"/>
    <property type="match status" value="2"/>
</dbReference>
<evidence type="ECO:0000313" key="4">
    <source>
        <dbReference type="EMBL" id="RVX74038.1"/>
    </source>
</evidence>
<dbReference type="Gene3D" id="3.60.130.10">
    <property type="entry name" value="Clavaminate synthase-like"/>
    <property type="match status" value="1"/>
</dbReference>
<dbReference type="InterPro" id="IPR003819">
    <property type="entry name" value="TauD/TfdA-like"/>
</dbReference>
<dbReference type="GO" id="GO:0016491">
    <property type="term" value="F:oxidoreductase activity"/>
    <property type="evidence" value="ECO:0007669"/>
    <property type="project" value="UniProtKB-KW"/>
</dbReference>
<accession>A0A438NE88</accession>
<dbReference type="NCBIfam" id="TIGR02428">
    <property type="entry name" value="pcaJ_scoB_fam"/>
    <property type="match status" value="1"/>
</dbReference>
<dbReference type="InterPro" id="IPR042098">
    <property type="entry name" value="TauD-like_sf"/>
</dbReference>
<dbReference type="PANTHER" id="PTHR13707:SF60">
    <property type="entry name" value="ACETATE COA-TRANSFERASE SUBUNIT ALPHA"/>
    <property type="match status" value="1"/>
</dbReference>
<dbReference type="InterPro" id="IPR012791">
    <property type="entry name" value="3-oxoacid_CoA-transf_B"/>
</dbReference>
<comment type="caution">
    <text evidence="4">The sequence shown here is derived from an EMBL/GenBank/DDBJ whole genome shotgun (WGS) entry which is preliminary data.</text>
</comment>
<name>A0A438NE88_EXOME</name>
<dbReference type="SUPFAM" id="SSF100950">
    <property type="entry name" value="NagB/RpiA/CoA transferase-like"/>
    <property type="match status" value="2"/>
</dbReference>
<dbReference type="EMBL" id="NAJM01000005">
    <property type="protein sequence ID" value="RVX74038.1"/>
    <property type="molecule type" value="Genomic_DNA"/>
</dbReference>
<sequence>MPHATDTEYQHIKVTQLAQTFGAEVTGVDFSKPVEQDVFDEVLKAIIHYGVLVFRHAELDDAHHVAFAAQFGELDDIKPYIAMGRKNRLPFDELFDVSNLEDDGSLVKIGSRREHMGLGNSIFHVDSSFNPRRAGYSLLRAHQLPPPGHGGNTDFADTRTAYDELPEEIRAELQENDYIGAHSLMHSRKKAAPKDSPYLKDVEPNDLPFGRHSILQTHGPSGRPTMYIAHHLHHLEYKTPRSSSFVPTSQQPYERVPEQQGTELIERLLDHATQDKYVLSVEWQNPGDLVVWDNTAVMHRAGQGTFQEKYARDMRRATDAATMSFLLDQCSRRAVSHLIACSKKQGHCLQIYVSRPRSFTSSRALGQEQESPAEQIINSINSRNRGSKIYKSADDAISDIPDGSTVLSSGFGLCGVPETLIDAFRKKGTKNLTVVSNNAGAGDHGLTKLSTSGQIARMIVSFIGNNKPLGKQYHDGKVAIELCPQGTIAERLRAAGAGIPAFFTATGVSTLIQTGGIPHKLGPKDPQTGKHAVVEPGRPRETRVFGDRTYMMETALQGDVAIVRAWKADEAGNCVFRTTTKAYGVLMPKAAKLAIVEAENIVPVGSLDPDHVDLPGIYIDRIVPATSEKHFEKLVLAPSEDGTQDTSEEAIKRNRIAKRAAKELHEGFYVNLGVGIPTLAPSYLPPQTKVWIQSENGIVGMGPYPATKQDADPDTVNAGKETVLLVPGASTFDSAESFGMIRGGHVDVSLLGALQVSASGDLANYIIPGKAFNGMGGAMDLVSNPSKTKIVVCTYHTDKNGNSKILDECELPLTGKGVVSTIITELAVFQVDRLGGGGLTLTEVAEGLTVEDVKEKTRAQFAVADDLKTF</sequence>
<dbReference type="NCBIfam" id="TIGR02429">
    <property type="entry name" value="pcaI_scoA_fam"/>
    <property type="match status" value="1"/>
</dbReference>